<dbReference type="RefSeq" id="WP_145680003.1">
    <property type="nucleotide sequence ID" value="NZ_VITU01000002.1"/>
</dbReference>
<dbReference type="InterPro" id="IPR051323">
    <property type="entry name" value="AtsK-like"/>
</dbReference>
<evidence type="ECO:0000313" key="9">
    <source>
        <dbReference type="EMBL" id="TWB80862.1"/>
    </source>
</evidence>
<dbReference type="SUPFAM" id="SSF51197">
    <property type="entry name" value="Clavaminate synthase-like"/>
    <property type="match status" value="1"/>
</dbReference>
<reference evidence="9 10" key="1">
    <citation type="submission" date="2019-06" db="EMBL/GenBank/DDBJ databases">
        <title>Genomic Encyclopedia of Type Strains, Phase IV (KMG-V): Genome sequencing to study the core and pangenomes of soil and plant-associated prokaryotes.</title>
        <authorList>
            <person name="Whitman W."/>
        </authorList>
    </citation>
    <scope>NUCLEOTIDE SEQUENCE [LARGE SCALE GENOMIC DNA]</scope>
    <source>
        <strain evidence="9 10">BR 10556</strain>
    </source>
</reference>
<evidence type="ECO:0000259" key="8">
    <source>
        <dbReference type="Pfam" id="PF02668"/>
    </source>
</evidence>
<evidence type="ECO:0000313" key="10">
    <source>
        <dbReference type="Proteomes" id="UP000315914"/>
    </source>
</evidence>
<comment type="similarity">
    <text evidence="2">Belongs to the TfdA dioxygenase family.</text>
</comment>
<keyword evidence="10" id="KW-1185">Reference proteome</keyword>
<keyword evidence="3" id="KW-0479">Metal-binding</keyword>
<proteinExistence type="inferred from homology"/>
<organism evidence="9 10">
    <name type="scientific">Bradyrhizobium sacchari</name>
    <dbReference type="NCBI Taxonomy" id="1399419"/>
    <lineage>
        <taxon>Bacteria</taxon>
        <taxon>Pseudomonadati</taxon>
        <taxon>Pseudomonadota</taxon>
        <taxon>Alphaproteobacteria</taxon>
        <taxon>Hyphomicrobiales</taxon>
        <taxon>Nitrobacteraceae</taxon>
        <taxon>Bradyrhizobium</taxon>
    </lineage>
</organism>
<dbReference type="EMBL" id="VITW01000002">
    <property type="protein sequence ID" value="TWB80862.1"/>
    <property type="molecule type" value="Genomic_DNA"/>
</dbReference>
<gene>
    <name evidence="9" type="ORF">FBZ95_10279</name>
</gene>
<evidence type="ECO:0000256" key="3">
    <source>
        <dbReference type="ARBA" id="ARBA00022723"/>
    </source>
</evidence>
<evidence type="ECO:0000256" key="6">
    <source>
        <dbReference type="ARBA" id="ARBA00023004"/>
    </source>
</evidence>
<dbReference type="PANTHER" id="PTHR30468">
    <property type="entry name" value="ALPHA-KETOGLUTARATE-DEPENDENT SULFONATE DIOXYGENASE"/>
    <property type="match status" value="1"/>
</dbReference>
<dbReference type="GO" id="GO:0046872">
    <property type="term" value="F:metal ion binding"/>
    <property type="evidence" value="ECO:0007669"/>
    <property type="project" value="UniProtKB-KW"/>
</dbReference>
<feature type="domain" description="TauD/TfdA-like" evidence="8">
    <location>
        <begin position="16"/>
        <end position="276"/>
    </location>
</feature>
<evidence type="ECO:0000256" key="5">
    <source>
        <dbReference type="ARBA" id="ARBA00023002"/>
    </source>
</evidence>
<dbReference type="PANTHER" id="PTHR30468:SF5">
    <property type="entry name" value="ALPHA-KETOGLUTARATE-DEPENDENT SULFATE ESTER DIOXYGENASE"/>
    <property type="match status" value="1"/>
</dbReference>
<keyword evidence="6" id="KW-0408">Iron</keyword>
<evidence type="ECO:0000256" key="7">
    <source>
        <dbReference type="SAM" id="MobiDB-lite"/>
    </source>
</evidence>
<dbReference type="FunFam" id="3.60.130.10:FF:000002">
    <property type="entry name" value="Alpha-ketoglutarate-dependent taurine dioxygenase"/>
    <property type="match status" value="1"/>
</dbReference>
<dbReference type="Proteomes" id="UP000315914">
    <property type="component" value="Unassembled WGS sequence"/>
</dbReference>
<name>A0A560KC61_9BRAD</name>
<comment type="caution">
    <text evidence="9">The sequence shown here is derived from an EMBL/GenBank/DDBJ whole genome shotgun (WGS) entry which is preliminary data.</text>
</comment>
<dbReference type="Pfam" id="PF02668">
    <property type="entry name" value="TauD"/>
    <property type="match status" value="1"/>
</dbReference>
<dbReference type="AlphaFoldDB" id="A0A560KC61"/>
<evidence type="ECO:0000256" key="1">
    <source>
        <dbReference type="ARBA" id="ARBA00001954"/>
    </source>
</evidence>
<dbReference type="InterPro" id="IPR003819">
    <property type="entry name" value="TauD/TfdA-like"/>
</dbReference>
<evidence type="ECO:0000256" key="2">
    <source>
        <dbReference type="ARBA" id="ARBA00005896"/>
    </source>
</evidence>
<accession>A0A560KC61</accession>
<dbReference type="GO" id="GO:0005737">
    <property type="term" value="C:cytoplasm"/>
    <property type="evidence" value="ECO:0007669"/>
    <property type="project" value="TreeGrafter"/>
</dbReference>
<dbReference type="Gene3D" id="3.60.130.10">
    <property type="entry name" value="Clavaminate synthase-like"/>
    <property type="match status" value="1"/>
</dbReference>
<keyword evidence="5" id="KW-0560">Oxidoreductase</keyword>
<evidence type="ECO:0000256" key="4">
    <source>
        <dbReference type="ARBA" id="ARBA00022964"/>
    </source>
</evidence>
<sequence length="316" mass="35486">MSKTDVIRPADVNKRAARIGAEIRNIKLSGDLPDQTIAAINGALLEQKVIFFRDQSHLDDIEQERFALRLGKLVPHPTLGANNGTTSILELDSARGGGRADIWHTDMTFVDAYPKISVLRGVVIPPFGGDTVWSNTAAAYLDLPPPLQRLADELWAVHSNAYDYAVKARASEADKKYHEEIFTRTIYETEHPVVRVHPETGERTLVLGDSVLRFVDIPKYDGQRLFDLFQAHITAPENTTRWNWKTGDVAIWDNRATQHYPVNDYGDDHRVVRRATIDGDVPVSVDGRRSVMRIRPPNSRPREASNCRASSTVSDR</sequence>
<dbReference type="STRING" id="1399419.A5906_13850"/>
<feature type="compositionally biased region" description="Polar residues" evidence="7">
    <location>
        <begin position="307"/>
        <end position="316"/>
    </location>
</feature>
<dbReference type="GO" id="GO:0016706">
    <property type="term" value="F:2-oxoglutarate-dependent dioxygenase activity"/>
    <property type="evidence" value="ECO:0007669"/>
    <property type="project" value="TreeGrafter"/>
</dbReference>
<protein>
    <submittedName>
        <fullName evidence="9">Taurine dioxygenase</fullName>
    </submittedName>
</protein>
<dbReference type="InterPro" id="IPR042098">
    <property type="entry name" value="TauD-like_sf"/>
</dbReference>
<comment type="cofactor">
    <cofactor evidence="1">
        <name>Fe(2+)</name>
        <dbReference type="ChEBI" id="CHEBI:29033"/>
    </cofactor>
</comment>
<feature type="region of interest" description="Disordered" evidence="7">
    <location>
        <begin position="293"/>
        <end position="316"/>
    </location>
</feature>
<keyword evidence="4 9" id="KW-0223">Dioxygenase</keyword>